<name>A7HKQ2_FERNB</name>
<dbReference type="GO" id="GO:0016655">
    <property type="term" value="F:oxidoreductase activity, acting on NAD(P)H, quinone or similar compound as acceptor"/>
    <property type="evidence" value="ECO:0007669"/>
    <property type="project" value="InterPro"/>
</dbReference>
<evidence type="ECO:0000256" key="12">
    <source>
        <dbReference type="ARBA" id="ARBA00023065"/>
    </source>
</evidence>
<dbReference type="GO" id="GO:0006814">
    <property type="term" value="P:sodium ion transport"/>
    <property type="evidence" value="ECO:0007669"/>
    <property type="project" value="UniProtKB-KW"/>
</dbReference>
<keyword evidence="12" id="KW-0406">Ion transport</keyword>
<evidence type="ECO:0000313" key="18">
    <source>
        <dbReference type="EMBL" id="ABS60485.1"/>
    </source>
</evidence>
<evidence type="ECO:0000256" key="8">
    <source>
        <dbReference type="ARBA" id="ARBA00022967"/>
    </source>
</evidence>
<evidence type="ECO:0000256" key="13">
    <source>
        <dbReference type="ARBA" id="ARBA00023075"/>
    </source>
</evidence>
<dbReference type="PANTHER" id="PTHR37838">
    <property type="entry name" value="NA(+)-TRANSLOCATING NADH-QUINONE REDUCTASE SUBUNIT C"/>
    <property type="match status" value="1"/>
</dbReference>
<dbReference type="eggNOG" id="COG2869">
    <property type="taxonomic scope" value="Bacteria"/>
</dbReference>
<keyword evidence="11" id="KW-0915">Sodium</keyword>
<dbReference type="KEGG" id="fno:Fnod_0630"/>
<evidence type="ECO:0000313" key="19">
    <source>
        <dbReference type="Proteomes" id="UP000002415"/>
    </source>
</evidence>
<evidence type="ECO:0000256" key="11">
    <source>
        <dbReference type="ARBA" id="ARBA00023053"/>
    </source>
</evidence>
<evidence type="ECO:0000256" key="3">
    <source>
        <dbReference type="ARBA" id="ARBA00022519"/>
    </source>
</evidence>
<dbReference type="SMART" id="SM00900">
    <property type="entry name" value="FMN_bind"/>
    <property type="match status" value="1"/>
</dbReference>
<dbReference type="InterPro" id="IPR007329">
    <property type="entry name" value="FMN-bd"/>
</dbReference>
<dbReference type="Pfam" id="PF04205">
    <property type="entry name" value="FMN_bind"/>
    <property type="match status" value="1"/>
</dbReference>
<gene>
    <name evidence="18" type="ordered locus">Fnod_0630</name>
</gene>
<evidence type="ECO:0000256" key="15">
    <source>
        <dbReference type="ARBA" id="ARBA00023201"/>
    </source>
</evidence>
<evidence type="ECO:0000256" key="16">
    <source>
        <dbReference type="SAM" id="Phobius"/>
    </source>
</evidence>
<dbReference type="OrthoDB" id="9794010at2"/>
<evidence type="ECO:0000259" key="17">
    <source>
        <dbReference type="SMART" id="SM00900"/>
    </source>
</evidence>
<feature type="domain" description="FMN-binding" evidence="17">
    <location>
        <begin position="100"/>
        <end position="191"/>
    </location>
</feature>
<evidence type="ECO:0000256" key="6">
    <source>
        <dbReference type="ARBA" id="ARBA00022643"/>
    </source>
</evidence>
<dbReference type="InterPro" id="IPR010204">
    <property type="entry name" value="NqrC"/>
</dbReference>
<dbReference type="AlphaFoldDB" id="A7HKQ2"/>
<keyword evidence="9 16" id="KW-1133">Transmembrane helix</keyword>
<evidence type="ECO:0000256" key="5">
    <source>
        <dbReference type="ARBA" id="ARBA00022630"/>
    </source>
</evidence>
<reference evidence="18 19" key="1">
    <citation type="submission" date="2007-07" db="EMBL/GenBank/DDBJ databases">
        <title>Complete sequence of Fervidobacterium nodosum Rt17-B1.</title>
        <authorList>
            <consortium name="US DOE Joint Genome Institute"/>
            <person name="Copeland A."/>
            <person name="Lucas S."/>
            <person name="Lapidus A."/>
            <person name="Barry K."/>
            <person name="Glavina del Rio T."/>
            <person name="Dalin E."/>
            <person name="Tice H."/>
            <person name="Pitluck S."/>
            <person name="Saunders E."/>
            <person name="Brettin T."/>
            <person name="Bruce D."/>
            <person name="Detter J.C."/>
            <person name="Han C."/>
            <person name="Schmutz J."/>
            <person name="Larimer F."/>
            <person name="Land M."/>
            <person name="Hauser L."/>
            <person name="Kyrpides N."/>
            <person name="Mikhailova N."/>
            <person name="Nelson K."/>
            <person name="Gogarten J.P."/>
            <person name="Noll K."/>
            <person name="Richardson P."/>
        </authorList>
    </citation>
    <scope>NUCLEOTIDE SEQUENCE [LARGE SCALE GENOMIC DNA]</scope>
    <source>
        <strain evidence="19">ATCC 35602 / DSM 5306 / Rt17-B1</strain>
    </source>
</reference>
<evidence type="ECO:0000256" key="14">
    <source>
        <dbReference type="ARBA" id="ARBA00023136"/>
    </source>
</evidence>
<keyword evidence="6" id="KW-0288">FMN</keyword>
<keyword evidence="1" id="KW-0813">Transport</keyword>
<reference evidence="18 19" key="2">
    <citation type="journal article" date="2009" name="Proc. Natl. Acad. Sci. U.S.A.">
        <title>On the chimeric nature, thermophilic origin, and phylogenetic placement of the Thermotogales.</title>
        <authorList>
            <person name="Zhaxybayeva O."/>
            <person name="Swithers K.S."/>
            <person name="Lapierre P."/>
            <person name="Fournier G.P."/>
            <person name="Bickhart D.M."/>
            <person name="DeBoy R.T."/>
            <person name="Nelson K.E."/>
            <person name="Nesbo C.L."/>
            <person name="Doolittle W.F."/>
            <person name="Gogarten J.P."/>
            <person name="Noll K.M."/>
        </authorList>
    </citation>
    <scope>NUCLEOTIDE SEQUENCE [LARGE SCALE GENOMIC DNA]</scope>
    <source>
        <strain evidence="19">ATCC 35602 / DSM 5306 / Rt17-B1</strain>
    </source>
</reference>
<dbReference type="GO" id="GO:0010181">
    <property type="term" value="F:FMN binding"/>
    <property type="evidence" value="ECO:0007669"/>
    <property type="project" value="InterPro"/>
</dbReference>
<dbReference type="STRING" id="381764.Fnod_0630"/>
<keyword evidence="15" id="KW-0739">Sodium transport</keyword>
<organism evidence="18 19">
    <name type="scientific">Fervidobacterium nodosum (strain ATCC 35602 / DSM 5306 / Rt17-B1)</name>
    <dbReference type="NCBI Taxonomy" id="381764"/>
    <lineage>
        <taxon>Bacteria</taxon>
        <taxon>Thermotogati</taxon>
        <taxon>Thermotogota</taxon>
        <taxon>Thermotogae</taxon>
        <taxon>Thermotogales</taxon>
        <taxon>Fervidobacteriaceae</taxon>
        <taxon>Fervidobacterium</taxon>
    </lineage>
</organism>
<evidence type="ECO:0000256" key="10">
    <source>
        <dbReference type="ARBA" id="ARBA00023027"/>
    </source>
</evidence>
<keyword evidence="3" id="KW-0997">Cell inner membrane</keyword>
<dbReference type="Proteomes" id="UP000002415">
    <property type="component" value="Chromosome"/>
</dbReference>
<dbReference type="EMBL" id="CP000771">
    <property type="protein sequence ID" value="ABS60485.1"/>
    <property type="molecule type" value="Genomic_DNA"/>
</dbReference>
<keyword evidence="10" id="KW-0520">NAD</keyword>
<dbReference type="HOGENOM" id="CLU_077882_0_2_0"/>
<dbReference type="GO" id="GO:0016020">
    <property type="term" value="C:membrane"/>
    <property type="evidence" value="ECO:0007669"/>
    <property type="project" value="InterPro"/>
</dbReference>
<keyword evidence="4" id="KW-0597">Phosphoprotein</keyword>
<evidence type="ECO:0000256" key="7">
    <source>
        <dbReference type="ARBA" id="ARBA00022692"/>
    </source>
</evidence>
<sequence length="202" mass="22281">MKFDRESKVYTVVFTLIITFVFVFVLSWLNTVTSSMVKKNQEIFKIKAVLNAMEIGYTTNDEAISKFKDTVTTEKKDGYELFKANVNGKEVYAIVFNGSGLWGNISGVLAVNSDVSEIVGIDFISQSETPGLGGRIEESWFKNQFRGEKVVNNGIIVSTTKAPDSKEDGVVDAITGATLTSKSIEKIIQTYIPILKKLLGVN</sequence>
<evidence type="ECO:0000256" key="1">
    <source>
        <dbReference type="ARBA" id="ARBA00022448"/>
    </source>
</evidence>
<evidence type="ECO:0000256" key="4">
    <source>
        <dbReference type="ARBA" id="ARBA00022553"/>
    </source>
</evidence>
<keyword evidence="7 16" id="KW-0812">Transmembrane</keyword>
<dbReference type="PANTHER" id="PTHR37838:SF1">
    <property type="entry name" value="NA(+)-TRANSLOCATING NADH-QUINONE REDUCTASE SUBUNIT C"/>
    <property type="match status" value="1"/>
</dbReference>
<keyword evidence="2" id="KW-1003">Cell membrane</keyword>
<proteinExistence type="predicted"/>
<keyword evidence="8" id="KW-1278">Translocase</keyword>
<protein>
    <submittedName>
        <fullName evidence="18">FMN-binding domain protein</fullName>
    </submittedName>
</protein>
<keyword evidence="5" id="KW-0285">Flavoprotein</keyword>
<accession>A7HKQ2</accession>
<keyword evidence="14 16" id="KW-0472">Membrane</keyword>
<keyword evidence="19" id="KW-1185">Reference proteome</keyword>
<keyword evidence="13" id="KW-0830">Ubiquinone</keyword>
<evidence type="ECO:0000256" key="2">
    <source>
        <dbReference type="ARBA" id="ARBA00022475"/>
    </source>
</evidence>
<evidence type="ECO:0000256" key="9">
    <source>
        <dbReference type="ARBA" id="ARBA00022989"/>
    </source>
</evidence>
<dbReference type="RefSeq" id="WP_011993804.1">
    <property type="nucleotide sequence ID" value="NC_009718.1"/>
</dbReference>
<feature type="transmembrane region" description="Helical" evidence="16">
    <location>
        <begin position="9"/>
        <end position="29"/>
    </location>
</feature>